<name>A0ABT1I606_9PSEU</name>
<accession>A0ABT1I606</accession>
<evidence type="ECO:0000259" key="1">
    <source>
        <dbReference type="Pfam" id="PF00501"/>
    </source>
</evidence>
<proteinExistence type="predicted"/>
<dbReference type="Gene3D" id="2.30.38.10">
    <property type="entry name" value="Luciferase, Domain 3"/>
    <property type="match status" value="1"/>
</dbReference>
<dbReference type="Pfam" id="PF00501">
    <property type="entry name" value="AMP-binding"/>
    <property type="match status" value="1"/>
</dbReference>
<dbReference type="PANTHER" id="PTHR45527:SF1">
    <property type="entry name" value="FATTY ACID SYNTHASE"/>
    <property type="match status" value="1"/>
</dbReference>
<dbReference type="SUPFAM" id="SSF56801">
    <property type="entry name" value="Acetyl-CoA synthetase-like"/>
    <property type="match status" value="1"/>
</dbReference>
<protein>
    <submittedName>
        <fullName evidence="3">Amino acid adenylation domain-containing protein</fullName>
    </submittedName>
</protein>
<dbReference type="InterPro" id="IPR020845">
    <property type="entry name" value="AMP-binding_CS"/>
</dbReference>
<reference evidence="3 4" key="1">
    <citation type="submission" date="2022-06" db="EMBL/GenBank/DDBJ databases">
        <title>Genomic Encyclopedia of Archaeal and Bacterial Type Strains, Phase II (KMG-II): from individual species to whole genera.</title>
        <authorList>
            <person name="Goeker M."/>
        </authorList>
    </citation>
    <scope>NUCLEOTIDE SEQUENCE [LARGE SCALE GENOMIC DNA]</scope>
    <source>
        <strain evidence="3 4">DSM 44255</strain>
    </source>
</reference>
<dbReference type="Pfam" id="PF13193">
    <property type="entry name" value="AMP-binding_C"/>
    <property type="match status" value="1"/>
</dbReference>
<dbReference type="Gene3D" id="3.40.50.980">
    <property type="match status" value="2"/>
</dbReference>
<dbReference type="CDD" id="cd12117">
    <property type="entry name" value="A_NRPS_Srf_like"/>
    <property type="match status" value="1"/>
</dbReference>
<dbReference type="NCBIfam" id="TIGR01733">
    <property type="entry name" value="AA-adenyl-dom"/>
    <property type="match status" value="1"/>
</dbReference>
<dbReference type="Proteomes" id="UP001205185">
    <property type="component" value="Unassembled WGS sequence"/>
</dbReference>
<dbReference type="InterPro" id="IPR045851">
    <property type="entry name" value="AMP-bd_C_sf"/>
</dbReference>
<keyword evidence="4" id="KW-1185">Reference proteome</keyword>
<dbReference type="InterPro" id="IPR010071">
    <property type="entry name" value="AA_adenyl_dom"/>
</dbReference>
<feature type="domain" description="AMP-dependent synthetase/ligase" evidence="1">
    <location>
        <begin position="8"/>
        <end position="342"/>
    </location>
</feature>
<comment type="caution">
    <text evidence="3">The sequence shown here is derived from an EMBL/GenBank/DDBJ whole genome shotgun (WGS) entry which is preliminary data.</text>
</comment>
<evidence type="ECO:0000313" key="3">
    <source>
        <dbReference type="EMBL" id="MCP2268012.1"/>
    </source>
</evidence>
<dbReference type="InterPro" id="IPR025110">
    <property type="entry name" value="AMP-bd_C"/>
</dbReference>
<dbReference type="RefSeq" id="WP_253884936.1">
    <property type="nucleotide sequence ID" value="NZ_BAAAVB010000026.1"/>
</dbReference>
<dbReference type="EMBL" id="JAMTCO010000001">
    <property type="protein sequence ID" value="MCP2268012.1"/>
    <property type="molecule type" value="Genomic_DNA"/>
</dbReference>
<evidence type="ECO:0000259" key="2">
    <source>
        <dbReference type="Pfam" id="PF13193"/>
    </source>
</evidence>
<dbReference type="Gene3D" id="3.30.300.30">
    <property type="match status" value="1"/>
</dbReference>
<dbReference type="PROSITE" id="PS00455">
    <property type="entry name" value="AMP_BINDING"/>
    <property type="match status" value="1"/>
</dbReference>
<organism evidence="3 4">
    <name type="scientific">Actinokineospora diospyrosa</name>
    <dbReference type="NCBI Taxonomy" id="103728"/>
    <lineage>
        <taxon>Bacteria</taxon>
        <taxon>Bacillati</taxon>
        <taxon>Actinomycetota</taxon>
        <taxon>Actinomycetes</taxon>
        <taxon>Pseudonocardiales</taxon>
        <taxon>Pseudonocardiaceae</taxon>
        <taxon>Actinokineospora</taxon>
    </lineage>
</organism>
<evidence type="ECO:0000313" key="4">
    <source>
        <dbReference type="Proteomes" id="UP001205185"/>
    </source>
</evidence>
<dbReference type="PANTHER" id="PTHR45527">
    <property type="entry name" value="NONRIBOSOMAL PEPTIDE SYNTHETASE"/>
    <property type="match status" value="1"/>
</dbReference>
<feature type="domain" description="AMP-binding enzyme C-terminal" evidence="2">
    <location>
        <begin position="398"/>
        <end position="470"/>
    </location>
</feature>
<gene>
    <name evidence="3" type="ORF">LV75_000494</name>
</gene>
<sequence length="481" mass="50650">MAGISARFERWAARTPSATAVVAVDGELTYAQLDARASRFAARLTEAGVAPGDVVAVIMDRSLDLVVALLAVLKAGAAYLPLDPADPAIRRAAMVADVQPVLAVCDGPGLAVATDLPKVKCEPDGDPSLVGVPGVDGDLAYVMFTSGSTGRPKAVVVGQDNVLNLVTSPSYVAITPADRVLHFAPVAFDAATFEIWAPLLNGACVVIGPTWLLSAGDIADFMRDNGITIAWLTAALFHRQVDEAPTAFDGLHTVIAGGQVLSVPHVLALRSKVPDCRIVNGYGPTECTTFSTYHLVDGPVTTSVPIGAAIQGATAHVLDVHGNPATEGELHIGGAGVTRGYWRRPGLTAERFVPDPSVPGGRLYRTGDVVRVTGGVLEFLGRDDDQFKLRGHRIEPGEIENVLVAHPGVRQAAVVVDRAGVEPRLVAHVVASGPLNTRELRRFALARLPKHMVPTVFLPRAELPITRNGKTDRDALSTVDP</sequence>
<dbReference type="InterPro" id="IPR000873">
    <property type="entry name" value="AMP-dep_synth/lig_dom"/>
</dbReference>